<protein>
    <submittedName>
        <fullName evidence="2">Helix-turn-helix domain-containing protein</fullName>
    </submittedName>
</protein>
<dbReference type="EMBL" id="JAGQHR010001028">
    <property type="protein sequence ID" value="MCA9730177.1"/>
    <property type="molecule type" value="Genomic_DNA"/>
</dbReference>
<evidence type="ECO:0000313" key="2">
    <source>
        <dbReference type="EMBL" id="MCA9730177.1"/>
    </source>
</evidence>
<organism evidence="2 3">
    <name type="scientific">Eiseniibacteriota bacterium</name>
    <dbReference type="NCBI Taxonomy" id="2212470"/>
    <lineage>
        <taxon>Bacteria</taxon>
        <taxon>Candidatus Eiseniibacteriota</taxon>
    </lineage>
</organism>
<dbReference type="InterPro" id="IPR010093">
    <property type="entry name" value="SinI_DNA-bd"/>
</dbReference>
<dbReference type="InterPro" id="IPR041657">
    <property type="entry name" value="HTH_17"/>
</dbReference>
<gene>
    <name evidence="2" type="ORF">KC729_21005</name>
</gene>
<proteinExistence type="predicted"/>
<dbReference type="NCBIfam" id="TIGR01764">
    <property type="entry name" value="excise"/>
    <property type="match status" value="1"/>
</dbReference>
<dbReference type="AlphaFoldDB" id="A0A956M4X9"/>
<dbReference type="Proteomes" id="UP000697710">
    <property type="component" value="Unassembled WGS sequence"/>
</dbReference>
<evidence type="ECO:0000259" key="1">
    <source>
        <dbReference type="Pfam" id="PF12728"/>
    </source>
</evidence>
<dbReference type="Pfam" id="PF12728">
    <property type="entry name" value="HTH_17"/>
    <property type="match status" value="1"/>
</dbReference>
<name>A0A956M4X9_UNCEI</name>
<dbReference type="InterPro" id="IPR009061">
    <property type="entry name" value="DNA-bd_dom_put_sf"/>
</dbReference>
<accession>A0A956M4X9</accession>
<dbReference type="Gene3D" id="1.10.1660.10">
    <property type="match status" value="1"/>
</dbReference>
<reference evidence="2" key="1">
    <citation type="submission" date="2020-04" db="EMBL/GenBank/DDBJ databases">
        <authorList>
            <person name="Zhang T."/>
        </authorList>
    </citation>
    <scope>NUCLEOTIDE SEQUENCE</scope>
    <source>
        <strain evidence="2">HKST-UBA01</strain>
    </source>
</reference>
<dbReference type="GO" id="GO:0003677">
    <property type="term" value="F:DNA binding"/>
    <property type="evidence" value="ECO:0007669"/>
    <property type="project" value="InterPro"/>
</dbReference>
<evidence type="ECO:0000313" key="3">
    <source>
        <dbReference type="Proteomes" id="UP000697710"/>
    </source>
</evidence>
<reference evidence="2" key="2">
    <citation type="journal article" date="2021" name="Microbiome">
        <title>Successional dynamics and alternative stable states in a saline activated sludge microbial community over 9 years.</title>
        <authorList>
            <person name="Wang Y."/>
            <person name="Ye J."/>
            <person name="Ju F."/>
            <person name="Liu L."/>
            <person name="Boyd J.A."/>
            <person name="Deng Y."/>
            <person name="Parks D.H."/>
            <person name="Jiang X."/>
            <person name="Yin X."/>
            <person name="Woodcroft B.J."/>
            <person name="Tyson G.W."/>
            <person name="Hugenholtz P."/>
            <person name="Polz M.F."/>
            <person name="Zhang T."/>
        </authorList>
    </citation>
    <scope>NUCLEOTIDE SEQUENCE</scope>
    <source>
        <strain evidence="2">HKST-UBA01</strain>
    </source>
</reference>
<feature type="domain" description="Helix-turn-helix" evidence="1">
    <location>
        <begin position="11"/>
        <end position="54"/>
    </location>
</feature>
<dbReference type="SUPFAM" id="SSF46955">
    <property type="entry name" value="Putative DNA-binding domain"/>
    <property type="match status" value="1"/>
</dbReference>
<sequence>MADTWDLRPIDVARQLSITKETVVKWADAGTIPCFKLPNGWRRFRQEDVDSLLELGRVS</sequence>
<comment type="caution">
    <text evidence="2">The sequence shown here is derived from an EMBL/GenBank/DDBJ whole genome shotgun (WGS) entry which is preliminary data.</text>
</comment>